<feature type="transmembrane region" description="Helical" evidence="8">
    <location>
        <begin position="110"/>
        <end position="131"/>
    </location>
</feature>
<dbReference type="EMBL" id="JAVREJ010000020">
    <property type="protein sequence ID" value="MDT0352632.1"/>
    <property type="molecule type" value="Genomic_DNA"/>
</dbReference>
<comment type="caution">
    <text evidence="9">The sequence shown here is derived from an EMBL/GenBank/DDBJ whole genome shotgun (WGS) entry which is preliminary data.</text>
</comment>
<dbReference type="RefSeq" id="WP_311559139.1">
    <property type="nucleotide sequence ID" value="NZ_JAVREJ010000020.1"/>
</dbReference>
<feature type="transmembrane region" description="Helical" evidence="8">
    <location>
        <begin position="50"/>
        <end position="72"/>
    </location>
</feature>
<organism evidence="9 10">
    <name type="scientific">Pseudonocardia charpentierae</name>
    <dbReference type="NCBI Taxonomy" id="3075545"/>
    <lineage>
        <taxon>Bacteria</taxon>
        <taxon>Bacillati</taxon>
        <taxon>Actinomycetota</taxon>
        <taxon>Actinomycetes</taxon>
        <taxon>Pseudonocardiales</taxon>
        <taxon>Pseudonocardiaceae</taxon>
        <taxon>Pseudonocardia</taxon>
    </lineage>
</organism>
<accession>A0ABU2NGA8</accession>
<feature type="region of interest" description="Disordered" evidence="7">
    <location>
        <begin position="140"/>
        <end position="201"/>
    </location>
</feature>
<evidence type="ECO:0000256" key="3">
    <source>
        <dbReference type="ARBA" id="ARBA00022475"/>
    </source>
</evidence>
<evidence type="ECO:0000256" key="6">
    <source>
        <dbReference type="ARBA" id="ARBA00023136"/>
    </source>
</evidence>
<evidence type="ECO:0000256" key="7">
    <source>
        <dbReference type="SAM" id="MobiDB-lite"/>
    </source>
</evidence>
<comment type="similarity">
    <text evidence="2">Belongs to the DoxX family.</text>
</comment>
<dbReference type="PANTHER" id="PTHR33452">
    <property type="entry name" value="OXIDOREDUCTASE CATD-RELATED"/>
    <property type="match status" value="1"/>
</dbReference>
<keyword evidence="4 8" id="KW-0812">Transmembrane</keyword>
<keyword evidence="3" id="KW-1003">Cell membrane</keyword>
<dbReference type="InterPro" id="IPR032808">
    <property type="entry name" value="DoxX"/>
</dbReference>
<evidence type="ECO:0000256" key="8">
    <source>
        <dbReference type="SAM" id="Phobius"/>
    </source>
</evidence>
<gene>
    <name evidence="9" type="ORF">RM445_24215</name>
</gene>
<reference evidence="10" key="1">
    <citation type="submission" date="2023-07" db="EMBL/GenBank/DDBJ databases">
        <title>30 novel species of actinomycetes from the DSMZ collection.</title>
        <authorList>
            <person name="Nouioui I."/>
        </authorList>
    </citation>
    <scope>NUCLEOTIDE SEQUENCE [LARGE SCALE GENOMIC DNA]</scope>
    <source>
        <strain evidence="10">DSM 45834</strain>
    </source>
</reference>
<dbReference type="InterPro" id="IPR051907">
    <property type="entry name" value="DoxX-like_oxidoreductase"/>
</dbReference>
<feature type="transmembrane region" description="Helical" evidence="8">
    <location>
        <begin position="12"/>
        <end position="30"/>
    </location>
</feature>
<dbReference type="Pfam" id="PF07681">
    <property type="entry name" value="DoxX"/>
    <property type="match status" value="1"/>
</dbReference>
<comment type="subcellular location">
    <subcellularLocation>
        <location evidence="1">Cell membrane</location>
        <topology evidence="1">Multi-pass membrane protein</topology>
    </subcellularLocation>
</comment>
<sequence>MNRTLPGPAGEVALVLARLILATIMFAHGYQKLFINGLGRTTQGFESMSIPAAIVSAAFVTVVELVGSVLVLAGALMTIVAACYMIVMVGAAVFVHIPNGIFAADNGWELVGAIAALLLVLAAAGPGRWSVDHAVRTRQGSDLALDPVPPSSPTSAPTSVPPPELTTSATDSPSSTPTMAEVPDPTRSTDPLPFHRQRTEA</sequence>
<keyword evidence="6 8" id="KW-0472">Membrane</keyword>
<keyword evidence="10" id="KW-1185">Reference proteome</keyword>
<feature type="compositionally biased region" description="Low complexity" evidence="7">
    <location>
        <begin position="166"/>
        <end position="178"/>
    </location>
</feature>
<evidence type="ECO:0000256" key="2">
    <source>
        <dbReference type="ARBA" id="ARBA00006679"/>
    </source>
</evidence>
<evidence type="ECO:0000313" key="9">
    <source>
        <dbReference type="EMBL" id="MDT0352632.1"/>
    </source>
</evidence>
<evidence type="ECO:0000313" key="10">
    <source>
        <dbReference type="Proteomes" id="UP001183202"/>
    </source>
</evidence>
<protein>
    <submittedName>
        <fullName evidence="9">DoxX family protein</fullName>
    </submittedName>
</protein>
<evidence type="ECO:0000256" key="4">
    <source>
        <dbReference type="ARBA" id="ARBA00022692"/>
    </source>
</evidence>
<proteinExistence type="inferred from homology"/>
<evidence type="ECO:0000256" key="5">
    <source>
        <dbReference type="ARBA" id="ARBA00022989"/>
    </source>
</evidence>
<evidence type="ECO:0000256" key="1">
    <source>
        <dbReference type="ARBA" id="ARBA00004651"/>
    </source>
</evidence>
<dbReference type="PANTHER" id="PTHR33452:SF1">
    <property type="entry name" value="INNER MEMBRANE PROTEIN YPHA-RELATED"/>
    <property type="match status" value="1"/>
</dbReference>
<dbReference type="Proteomes" id="UP001183202">
    <property type="component" value="Unassembled WGS sequence"/>
</dbReference>
<keyword evidence="5 8" id="KW-1133">Transmembrane helix</keyword>
<name>A0ABU2NGA8_9PSEU</name>
<feature type="transmembrane region" description="Helical" evidence="8">
    <location>
        <begin position="79"/>
        <end position="98"/>
    </location>
</feature>